<keyword evidence="2" id="KW-0472">Membrane</keyword>
<keyword evidence="2" id="KW-1133">Transmembrane helix</keyword>
<dbReference type="SUPFAM" id="SSF81321">
    <property type="entry name" value="Family A G protein-coupled receptor-like"/>
    <property type="match status" value="1"/>
</dbReference>
<gene>
    <name evidence="3" type="ORF">Celaphus_00010890</name>
</gene>
<proteinExistence type="predicted"/>
<sequence length="153" mass="16187">MGGATRRVGAGLQAPCAPPRSKRAGAGRASREVRRRQPEGRGSQASPRLSARAPVSTVLLLGSVGLPGVGSNLLVLVIYLKLPRLRNPARLLLLHVSLGDLLPPVLRAALAFSFALRGSRVGSTTIGEWASATACESRIPFTNAYVIHFDIRC</sequence>
<keyword evidence="2" id="KW-0812">Transmembrane</keyword>
<evidence type="ECO:0000313" key="3">
    <source>
        <dbReference type="EMBL" id="OWK08139.1"/>
    </source>
</evidence>
<dbReference type="Proteomes" id="UP000242450">
    <property type="component" value="Chromosome 14"/>
</dbReference>
<dbReference type="Gene3D" id="1.20.1070.10">
    <property type="entry name" value="Rhodopsin 7-helix transmembrane proteins"/>
    <property type="match status" value="1"/>
</dbReference>
<evidence type="ECO:0000256" key="1">
    <source>
        <dbReference type="SAM" id="MobiDB-lite"/>
    </source>
</evidence>
<organism evidence="3 4">
    <name type="scientific">Cervus elaphus hippelaphus</name>
    <name type="common">European red deer</name>
    <dbReference type="NCBI Taxonomy" id="46360"/>
    <lineage>
        <taxon>Eukaryota</taxon>
        <taxon>Metazoa</taxon>
        <taxon>Chordata</taxon>
        <taxon>Craniata</taxon>
        <taxon>Vertebrata</taxon>
        <taxon>Euteleostomi</taxon>
        <taxon>Mammalia</taxon>
        <taxon>Eutheria</taxon>
        <taxon>Laurasiatheria</taxon>
        <taxon>Artiodactyla</taxon>
        <taxon>Ruminantia</taxon>
        <taxon>Pecora</taxon>
        <taxon>Cervidae</taxon>
        <taxon>Cervinae</taxon>
        <taxon>Cervus</taxon>
    </lineage>
</organism>
<feature type="region of interest" description="Disordered" evidence="1">
    <location>
        <begin position="1"/>
        <end position="49"/>
    </location>
</feature>
<reference evidence="3 4" key="1">
    <citation type="journal article" date="2018" name="Mol. Genet. Genomics">
        <title>The red deer Cervus elaphus genome CerEla1.0: sequencing, annotating, genes, and chromosomes.</title>
        <authorList>
            <person name="Bana N.A."/>
            <person name="Nyiri A."/>
            <person name="Nagy J."/>
            <person name="Frank K."/>
            <person name="Nagy T."/>
            <person name="Steger V."/>
            <person name="Schiller M."/>
            <person name="Lakatos P."/>
            <person name="Sugar L."/>
            <person name="Horn P."/>
            <person name="Barta E."/>
            <person name="Orosz L."/>
        </authorList>
    </citation>
    <scope>NUCLEOTIDE SEQUENCE [LARGE SCALE GENOMIC DNA]</scope>
    <source>
        <strain evidence="3">Hungarian</strain>
    </source>
</reference>
<feature type="transmembrane region" description="Helical" evidence="2">
    <location>
        <begin position="58"/>
        <end position="80"/>
    </location>
</feature>
<protein>
    <recommendedName>
        <fullName evidence="5">G-protein coupled receptors family 1 profile domain-containing protein</fullName>
    </recommendedName>
</protein>
<dbReference type="EMBL" id="MKHE01000014">
    <property type="protein sequence ID" value="OWK08139.1"/>
    <property type="molecule type" value="Genomic_DNA"/>
</dbReference>
<dbReference type="AlphaFoldDB" id="A0A212CQ21"/>
<evidence type="ECO:0000256" key="2">
    <source>
        <dbReference type="SAM" id="Phobius"/>
    </source>
</evidence>
<feature type="compositionally biased region" description="Basic and acidic residues" evidence="1">
    <location>
        <begin position="29"/>
        <end position="39"/>
    </location>
</feature>
<keyword evidence="4" id="KW-1185">Reference proteome</keyword>
<comment type="caution">
    <text evidence="3">The sequence shown here is derived from an EMBL/GenBank/DDBJ whole genome shotgun (WGS) entry which is preliminary data.</text>
</comment>
<evidence type="ECO:0000313" key="4">
    <source>
        <dbReference type="Proteomes" id="UP000242450"/>
    </source>
</evidence>
<accession>A0A212CQ21</accession>
<name>A0A212CQ21_CEREH</name>
<evidence type="ECO:0008006" key="5">
    <source>
        <dbReference type="Google" id="ProtNLM"/>
    </source>
</evidence>